<dbReference type="PANTHER" id="PTHR11178:SF25">
    <property type="entry name" value="NIFU-LIKE PROTEIN 3, CHLOROPLASTIC"/>
    <property type="match status" value="1"/>
</dbReference>
<dbReference type="Pfam" id="PF01106">
    <property type="entry name" value="NifU"/>
    <property type="match status" value="1"/>
</dbReference>
<evidence type="ECO:0000259" key="2">
    <source>
        <dbReference type="Pfam" id="PF01106"/>
    </source>
</evidence>
<gene>
    <name evidence="3" type="ORF">OM074_14760</name>
</gene>
<dbReference type="Gene3D" id="3.30.300.130">
    <property type="entry name" value="Fe-S cluster assembly (FSCA)"/>
    <property type="match status" value="1"/>
</dbReference>
<dbReference type="GO" id="GO:0051536">
    <property type="term" value="F:iron-sulfur cluster binding"/>
    <property type="evidence" value="ECO:0007669"/>
    <property type="project" value="InterPro"/>
</dbReference>
<dbReference type="InterPro" id="IPR034904">
    <property type="entry name" value="FSCA_dom_sf"/>
</dbReference>
<dbReference type="GO" id="GO:0016226">
    <property type="term" value="P:iron-sulfur cluster assembly"/>
    <property type="evidence" value="ECO:0007669"/>
    <property type="project" value="InterPro"/>
</dbReference>
<dbReference type="SUPFAM" id="SSF117916">
    <property type="entry name" value="Fe-S cluster assembly (FSCA) domain-like"/>
    <property type="match status" value="1"/>
</dbReference>
<keyword evidence="4" id="KW-1185">Reference proteome</keyword>
<dbReference type="GO" id="GO:0005506">
    <property type="term" value="F:iron ion binding"/>
    <property type="evidence" value="ECO:0007669"/>
    <property type="project" value="InterPro"/>
</dbReference>
<name>A0AAE3MG80_9BACT</name>
<dbReference type="EMBL" id="JAPDPI010000032">
    <property type="protein sequence ID" value="MCW3806896.1"/>
    <property type="molecule type" value="Genomic_DNA"/>
</dbReference>
<dbReference type="Proteomes" id="UP001207408">
    <property type="component" value="Unassembled WGS sequence"/>
</dbReference>
<dbReference type="AlphaFoldDB" id="A0AAE3MG80"/>
<dbReference type="InterPro" id="IPR001075">
    <property type="entry name" value="NIF_FeS_clus_asmbl_NifU_C"/>
</dbReference>
<evidence type="ECO:0000313" key="3">
    <source>
        <dbReference type="EMBL" id="MCW3806896.1"/>
    </source>
</evidence>
<evidence type="ECO:0000313" key="4">
    <source>
        <dbReference type="Proteomes" id="UP001207408"/>
    </source>
</evidence>
<dbReference type="RefSeq" id="WP_301200779.1">
    <property type="nucleotide sequence ID" value="NZ_JAPDPI010000032.1"/>
</dbReference>
<evidence type="ECO:0000256" key="1">
    <source>
        <dbReference type="ARBA" id="ARBA00006420"/>
    </source>
</evidence>
<sequence>MDKLKYEKVEEALEAVRPYLKADGGDISLVEVTDDFIVRVKLMGACNGCPMSYQTMKFGVEQVVKKMLPEVKAVETVQG</sequence>
<reference evidence="3" key="1">
    <citation type="submission" date="2022-10" db="EMBL/GenBank/DDBJ databases">
        <authorList>
            <person name="Yu W.X."/>
        </authorList>
    </citation>
    <scope>NUCLEOTIDE SEQUENCE</scope>
    <source>
        <strain evidence="3">D04</strain>
    </source>
</reference>
<dbReference type="PANTHER" id="PTHR11178">
    <property type="entry name" value="IRON-SULFUR CLUSTER SCAFFOLD PROTEIN NFU-RELATED"/>
    <property type="match status" value="1"/>
</dbReference>
<accession>A0AAE3MG80</accession>
<proteinExistence type="inferred from homology"/>
<comment type="similarity">
    <text evidence="1">Belongs to the NifU family.</text>
</comment>
<feature type="domain" description="NIF system FeS cluster assembly NifU C-terminal" evidence="2">
    <location>
        <begin position="9"/>
        <end position="75"/>
    </location>
</feature>
<comment type="caution">
    <text evidence="3">The sequence shown here is derived from an EMBL/GenBank/DDBJ whole genome shotgun (WGS) entry which is preliminary data.</text>
</comment>
<organism evidence="3 4">
    <name type="scientific">Plebeiibacterium marinum</name>
    <dbReference type="NCBI Taxonomy" id="2992111"/>
    <lineage>
        <taxon>Bacteria</taxon>
        <taxon>Pseudomonadati</taxon>
        <taxon>Bacteroidota</taxon>
        <taxon>Bacteroidia</taxon>
        <taxon>Marinilabiliales</taxon>
        <taxon>Marinilabiliaceae</taxon>
        <taxon>Plebeiibacterium</taxon>
    </lineage>
</organism>
<protein>
    <submittedName>
        <fullName evidence="3">NifU family protein</fullName>
    </submittedName>
</protein>